<protein>
    <submittedName>
        <fullName evidence="2">Uncharacterized protein</fullName>
    </submittedName>
</protein>
<keyword evidence="3" id="KW-1185">Reference proteome</keyword>
<keyword evidence="1" id="KW-0812">Transmembrane</keyword>
<evidence type="ECO:0000313" key="3">
    <source>
        <dbReference type="Proteomes" id="UP000179807"/>
    </source>
</evidence>
<accession>A0A1J4L1I3</accession>
<sequence length="194" mass="21768">MNTSQALSPFTFFFILYCHITAFCFVCVYYVDKWLLDEFYANVICQWTGKVGIGLTVVTVLSGICTILMSTISKIKGKILPIINFILTLSMIALTFVIGIRTRTGFVTDYSTYINKKGNPEFANFYSAFNLQTCPSGTPEQTCQRNVHIYLWNRSAAIGSYILALLLIFACIQMALTARCLFYGPICGRKATET</sequence>
<dbReference type="EMBL" id="MLAK01000008">
    <property type="protein sequence ID" value="OHT17377.1"/>
    <property type="molecule type" value="Genomic_DNA"/>
</dbReference>
<dbReference type="AlphaFoldDB" id="A0A1J4L1I3"/>
<organism evidence="2 3">
    <name type="scientific">Tritrichomonas foetus</name>
    <dbReference type="NCBI Taxonomy" id="1144522"/>
    <lineage>
        <taxon>Eukaryota</taxon>
        <taxon>Metamonada</taxon>
        <taxon>Parabasalia</taxon>
        <taxon>Tritrichomonadida</taxon>
        <taxon>Tritrichomonadidae</taxon>
        <taxon>Tritrichomonas</taxon>
    </lineage>
</organism>
<evidence type="ECO:0000313" key="2">
    <source>
        <dbReference type="EMBL" id="OHT17377.1"/>
    </source>
</evidence>
<name>A0A1J4L1I3_9EUKA</name>
<keyword evidence="1" id="KW-0472">Membrane</keyword>
<feature type="transmembrane region" description="Helical" evidence="1">
    <location>
        <begin position="12"/>
        <end position="31"/>
    </location>
</feature>
<evidence type="ECO:0000256" key="1">
    <source>
        <dbReference type="SAM" id="Phobius"/>
    </source>
</evidence>
<proteinExistence type="predicted"/>
<dbReference type="Proteomes" id="UP000179807">
    <property type="component" value="Unassembled WGS sequence"/>
</dbReference>
<keyword evidence="1" id="KW-1133">Transmembrane helix</keyword>
<dbReference type="GeneID" id="94848264"/>
<feature type="transmembrane region" description="Helical" evidence="1">
    <location>
        <begin position="79"/>
        <end position="100"/>
    </location>
</feature>
<dbReference type="RefSeq" id="XP_068370513.1">
    <property type="nucleotide sequence ID" value="XM_068513560.1"/>
</dbReference>
<feature type="transmembrane region" description="Helical" evidence="1">
    <location>
        <begin position="51"/>
        <end position="72"/>
    </location>
</feature>
<dbReference type="VEuPathDB" id="TrichDB:TRFO_41049"/>
<comment type="caution">
    <text evidence="2">The sequence shown here is derived from an EMBL/GenBank/DDBJ whole genome shotgun (WGS) entry which is preliminary data.</text>
</comment>
<reference evidence="2" key="1">
    <citation type="submission" date="2016-10" db="EMBL/GenBank/DDBJ databases">
        <authorList>
            <person name="Benchimol M."/>
            <person name="Almeida L.G."/>
            <person name="Vasconcelos A.T."/>
            <person name="Perreira-Neves A."/>
            <person name="Rosa I.A."/>
            <person name="Tasca T."/>
            <person name="Bogo M.R."/>
            <person name="de Souza W."/>
        </authorList>
    </citation>
    <scope>NUCLEOTIDE SEQUENCE [LARGE SCALE GENOMIC DNA]</scope>
    <source>
        <strain evidence="2">K</strain>
    </source>
</reference>
<feature type="transmembrane region" description="Helical" evidence="1">
    <location>
        <begin position="158"/>
        <end position="182"/>
    </location>
</feature>
<gene>
    <name evidence="2" type="ORF">TRFO_41049</name>
</gene>